<dbReference type="AlphaFoldDB" id="A0A1D3DTJ8"/>
<protein>
    <recommendedName>
        <fullName evidence="1">Hint domain-containing protein</fullName>
    </recommendedName>
</protein>
<dbReference type="SMART" id="SM00306">
    <property type="entry name" value="HintN"/>
    <property type="match status" value="1"/>
</dbReference>
<dbReference type="Pfam" id="PF18431">
    <property type="entry name" value="RNAse_A_bac"/>
    <property type="match status" value="1"/>
</dbReference>
<dbReference type="SUPFAM" id="SSF51294">
    <property type="entry name" value="Hedgehog/intein (Hint) domain"/>
    <property type="match status" value="1"/>
</dbReference>
<dbReference type="InterPro" id="IPR003587">
    <property type="entry name" value="Hint_dom_N"/>
</dbReference>
<reference evidence="2 3" key="1">
    <citation type="journal article" date="2013" name="Genome Announc.">
        <title>Genome Sequence of Streptomyces violaceusniger Strain SPC6, a Halotolerant Streptomycete That Exhibits Rapid Growth and Development.</title>
        <authorList>
            <person name="Chen X."/>
            <person name="Zhang B."/>
            <person name="Zhang W."/>
            <person name="Wu X."/>
            <person name="Zhang M."/>
            <person name="Chen T."/>
            <person name="Liu G."/>
            <person name="Dyson P."/>
        </authorList>
    </citation>
    <scope>NUCLEOTIDE SEQUENCE [LARGE SCALE GENOMIC DNA]</scope>
    <source>
        <strain evidence="2 3">SPC6</strain>
    </source>
</reference>
<feature type="domain" description="Hint" evidence="1">
    <location>
        <begin position="258"/>
        <end position="353"/>
    </location>
</feature>
<evidence type="ECO:0000259" key="1">
    <source>
        <dbReference type="SMART" id="SM00306"/>
    </source>
</evidence>
<dbReference type="PROSITE" id="PS50817">
    <property type="entry name" value="INTEIN_N_TER"/>
    <property type="match status" value="1"/>
</dbReference>
<dbReference type="CDD" id="cd00081">
    <property type="entry name" value="Hint"/>
    <property type="match status" value="1"/>
</dbReference>
<dbReference type="GO" id="GO:0016539">
    <property type="term" value="P:intein-mediated protein splicing"/>
    <property type="evidence" value="ECO:0007669"/>
    <property type="project" value="InterPro"/>
</dbReference>
<dbReference type="Proteomes" id="UP000095329">
    <property type="component" value="Unassembled WGS sequence"/>
</dbReference>
<dbReference type="STRING" id="1306406.J116_015295"/>
<dbReference type="OrthoDB" id="4499611at2"/>
<dbReference type="EMBL" id="ASHX02000001">
    <property type="protein sequence ID" value="OEJ95647.1"/>
    <property type="molecule type" value="Genomic_DNA"/>
</dbReference>
<gene>
    <name evidence="2" type="ORF">J116_015295</name>
</gene>
<name>A0A1D3DTJ8_9ACTN</name>
<proteinExistence type="predicted"/>
<dbReference type="PROSITE" id="PS50818">
    <property type="entry name" value="INTEIN_C_TER"/>
    <property type="match status" value="1"/>
</dbReference>
<evidence type="ECO:0000313" key="2">
    <source>
        <dbReference type="EMBL" id="OEJ95647.1"/>
    </source>
</evidence>
<comment type="caution">
    <text evidence="2">The sequence shown here is derived from an EMBL/GenBank/DDBJ whole genome shotgun (WGS) entry which is preliminary data.</text>
</comment>
<dbReference type="Pfam" id="PF07591">
    <property type="entry name" value="PT-HINT"/>
    <property type="match status" value="1"/>
</dbReference>
<evidence type="ECO:0000313" key="3">
    <source>
        <dbReference type="Proteomes" id="UP000095329"/>
    </source>
</evidence>
<dbReference type="InterPro" id="IPR041436">
    <property type="entry name" value="RNAse_A_bac"/>
</dbReference>
<dbReference type="InterPro" id="IPR036844">
    <property type="entry name" value="Hint_dom_sf"/>
</dbReference>
<sequence>MLRFGGQATGAIAQDGLNQPPERLRVLANREYWDKTPLAVAFEQDREADERSASALRAQREVWEQPLRGLEKPGGIGDIDFRSPPGTWPSDDRPTFHEQTGLIGWTSERFFAKVDFFLCANPDVPASASGCPSEDTVPLGTETFKGLTKDVTQYFSKLDLIKQTVVYQILKAVLVQDFVDCWRGSASGCAWAASNFIPGKAFAKVAEAIRALDAAMHTGVGIRDAFNALKALDLDPATLATIQGTVNAYEDVVTACKVNSFPGDTRVLMADGSHKAIRDVRVGDRLLAGDAGKGKPTAHPVTDTFRHPTRRLVDITLADGRLTSTAGHLFHVDGRGWTRVSELRTGDRLRTPDGTLHAVTALRDRDGLPPREVFDLTVGGPHTFYVRTEGTRPRDVLVHNCTDIIADEGIEGAHTLEQHVRIPDQQMAAKALAAKGGVATRWLDEATAARAVDEAMREWIKQPGNAKKMQKWLTDEPRRIGKKVIFDPGKHLLTVRMTLAGQSSLGYKWVANGPQKVPAGNTVVIKLRYAGKHKPSKYVVYTAYLEG</sequence>
<accession>A0A1D3DTJ8</accession>
<dbReference type="InterPro" id="IPR006141">
    <property type="entry name" value="Intein_N"/>
</dbReference>
<organism evidence="2 3">
    <name type="scientific">Streptomyces thermolilacinus SPC6</name>
    <dbReference type="NCBI Taxonomy" id="1306406"/>
    <lineage>
        <taxon>Bacteria</taxon>
        <taxon>Bacillati</taxon>
        <taxon>Actinomycetota</taxon>
        <taxon>Actinomycetes</taxon>
        <taxon>Kitasatosporales</taxon>
        <taxon>Streptomycetaceae</taxon>
        <taxon>Streptomyces</taxon>
    </lineage>
</organism>
<keyword evidence="3" id="KW-1185">Reference proteome</keyword>
<dbReference type="Gene3D" id="2.170.16.10">
    <property type="entry name" value="Hedgehog/Intein (Hint) domain"/>
    <property type="match status" value="1"/>
</dbReference>
<dbReference type="RefSeq" id="WP_023587939.1">
    <property type="nucleotide sequence ID" value="NZ_ASHX02000001.1"/>
</dbReference>
<dbReference type="eggNOG" id="COG3209">
    <property type="taxonomic scope" value="Bacteria"/>
</dbReference>
<dbReference type="InterPro" id="IPR030934">
    <property type="entry name" value="Intein_C"/>
</dbReference>